<accession>A0ABC9H2U3</accession>
<dbReference type="AlphaFoldDB" id="A0ABC9H2U3"/>
<proteinExistence type="inferred from homology"/>
<dbReference type="SUPFAM" id="SSF51445">
    <property type="entry name" value="(Trans)glycosidases"/>
    <property type="match status" value="1"/>
</dbReference>
<name>A0ABC9H2U3_9POAL</name>
<dbReference type="GO" id="GO:0005576">
    <property type="term" value="C:extracellular region"/>
    <property type="evidence" value="ECO:0007669"/>
    <property type="project" value="UniProtKB-SubCell"/>
</dbReference>
<evidence type="ECO:0000259" key="8">
    <source>
        <dbReference type="PROSITE" id="PS51910"/>
    </source>
</evidence>
<gene>
    <name evidence="9" type="ORF">URODEC1_LOCUS122294</name>
    <name evidence="10" type="ORF">URODEC1_LOCUS122308</name>
    <name evidence="11" type="ORF">URODEC1_LOCUS125421</name>
</gene>
<dbReference type="GO" id="GO:0004857">
    <property type="term" value="F:enzyme inhibitor activity"/>
    <property type="evidence" value="ECO:0007669"/>
    <property type="project" value="UniProtKB-ARBA"/>
</dbReference>
<comment type="subcellular location">
    <subcellularLocation>
        <location evidence="1">Secreted</location>
    </subcellularLocation>
</comment>
<feature type="domain" description="GH18" evidence="8">
    <location>
        <begin position="38"/>
        <end position="307"/>
    </location>
</feature>
<dbReference type="Pfam" id="PF00704">
    <property type="entry name" value="Glyco_hydro_18"/>
    <property type="match status" value="1"/>
</dbReference>
<dbReference type="GO" id="GO:0050832">
    <property type="term" value="P:defense response to fungus"/>
    <property type="evidence" value="ECO:0007669"/>
    <property type="project" value="UniProtKB-ARBA"/>
</dbReference>
<evidence type="ECO:0000256" key="3">
    <source>
        <dbReference type="ARBA" id="ARBA00022729"/>
    </source>
</evidence>
<evidence type="ECO:0000256" key="4">
    <source>
        <dbReference type="ARBA" id="ARBA00022821"/>
    </source>
</evidence>
<dbReference type="PANTHER" id="PTHR45708">
    <property type="entry name" value="ENDOCHITINASE"/>
    <property type="match status" value="1"/>
</dbReference>
<evidence type="ECO:0000313" key="11">
    <source>
        <dbReference type="EMBL" id="CAM0152623.1"/>
    </source>
</evidence>
<dbReference type="Proteomes" id="UP001497457">
    <property type="component" value="Unassembled WGS sequence"/>
</dbReference>
<dbReference type="Gene3D" id="3.20.20.80">
    <property type="entry name" value="Glycosidases"/>
    <property type="match status" value="1"/>
</dbReference>
<protein>
    <recommendedName>
        <fullName evidence="8">GH18 domain-containing protein</fullName>
    </recommendedName>
</protein>
<organism evidence="10 12">
    <name type="scientific">Urochloa decumbens</name>
    <dbReference type="NCBI Taxonomy" id="240449"/>
    <lineage>
        <taxon>Eukaryota</taxon>
        <taxon>Viridiplantae</taxon>
        <taxon>Streptophyta</taxon>
        <taxon>Embryophyta</taxon>
        <taxon>Tracheophyta</taxon>
        <taxon>Spermatophyta</taxon>
        <taxon>Magnoliopsida</taxon>
        <taxon>Liliopsida</taxon>
        <taxon>Poales</taxon>
        <taxon>Poaceae</taxon>
        <taxon>PACMAD clade</taxon>
        <taxon>Panicoideae</taxon>
        <taxon>Panicodae</taxon>
        <taxon>Paniceae</taxon>
        <taxon>Melinidinae</taxon>
        <taxon>Urochloa</taxon>
    </lineage>
</organism>
<dbReference type="FunFam" id="3.20.20.80:FF:000044">
    <property type="entry name" value="Chitinase III C10701-rice"/>
    <property type="match status" value="1"/>
</dbReference>
<evidence type="ECO:0000313" key="10">
    <source>
        <dbReference type="EMBL" id="CAM0149099.1"/>
    </source>
</evidence>
<dbReference type="InterPro" id="IPR001223">
    <property type="entry name" value="Glyco_hydro18_cat"/>
</dbReference>
<dbReference type="EMBL" id="CAXIPR030001769">
    <property type="protein sequence ID" value="CAM0149081.1"/>
    <property type="molecule type" value="Genomic_DNA"/>
</dbReference>
<dbReference type="InterPro" id="IPR050542">
    <property type="entry name" value="Glycosyl_Hydrlase18_Chitinase"/>
</dbReference>
<dbReference type="InterPro" id="IPR017853">
    <property type="entry name" value="GH"/>
</dbReference>
<evidence type="ECO:0000313" key="12">
    <source>
        <dbReference type="Proteomes" id="UP001497457"/>
    </source>
</evidence>
<dbReference type="PROSITE" id="PS51910">
    <property type="entry name" value="GH18_2"/>
    <property type="match status" value="1"/>
</dbReference>
<evidence type="ECO:0000256" key="6">
    <source>
        <dbReference type="ARBA" id="ARBA00061481"/>
    </source>
</evidence>
<dbReference type="EMBL" id="CAXIPR030006077">
    <property type="protein sequence ID" value="CAM0152623.1"/>
    <property type="molecule type" value="Genomic_DNA"/>
</dbReference>
<keyword evidence="3 7" id="KW-0732">Signal</keyword>
<keyword evidence="12" id="KW-1185">Reference proteome</keyword>
<comment type="caution">
    <text evidence="10">The sequence shown here is derived from an EMBL/GenBank/DDBJ whole genome shotgun (WGS) entry which is preliminary data.</text>
</comment>
<keyword evidence="5" id="KW-1015">Disulfide bond</keyword>
<dbReference type="PANTHER" id="PTHR45708:SF23">
    <property type="entry name" value="GH18 DOMAIN-CONTAINING PROTEIN"/>
    <property type="match status" value="1"/>
</dbReference>
<feature type="chain" id="PRO_5044722178" description="GH18 domain-containing protein" evidence="7">
    <location>
        <begin position="32"/>
        <end position="307"/>
    </location>
</feature>
<evidence type="ECO:0000256" key="5">
    <source>
        <dbReference type="ARBA" id="ARBA00023157"/>
    </source>
</evidence>
<sequence>MAAVIHGNPSLRLAALLPVVISILLAGPAMAALENQTGQVTVFWGRHKDEGSLREACDSGMYTSIIMSFLNVYGNGRYNLDLSGHQFITGVGDDIKHCQSAGISISLSIRGNHSLPNKQSALDLFDHIWNAYLGGSQKGVHRPFGDAVLNGVDLFFEQGTPVKNYDVLARELAKHSNGGVTKKPIRLTATLPCGFISHHTNGGVVITTGIYERIHVRFFDDDDHTDHYNSYSEDAWDSWTAAYPSSRIFLGLPASQEAAKEGYLYPKSLYYGVLPVVQKAANYGGVMLWDRYYDESSKYSGYVKRWA</sequence>
<evidence type="ECO:0000313" key="9">
    <source>
        <dbReference type="EMBL" id="CAM0149081.1"/>
    </source>
</evidence>
<feature type="signal peptide" evidence="7">
    <location>
        <begin position="1"/>
        <end position="31"/>
    </location>
</feature>
<evidence type="ECO:0000256" key="7">
    <source>
        <dbReference type="SAM" id="SignalP"/>
    </source>
</evidence>
<comment type="similarity">
    <text evidence="6">Belongs to the glycosyl hydrolase 18 family. Xylanase inhibitor subfamily.</text>
</comment>
<reference evidence="10 12" key="1">
    <citation type="submission" date="2024-10" db="EMBL/GenBank/DDBJ databases">
        <authorList>
            <person name="Ryan C."/>
        </authorList>
    </citation>
    <scope>NUCLEOTIDE SEQUENCE [LARGE SCALE GENOMIC DNA]</scope>
</reference>
<dbReference type="EMBL" id="CAXIPR030001796">
    <property type="protein sequence ID" value="CAM0149099.1"/>
    <property type="molecule type" value="Genomic_DNA"/>
</dbReference>
<evidence type="ECO:0000256" key="2">
    <source>
        <dbReference type="ARBA" id="ARBA00022525"/>
    </source>
</evidence>
<keyword evidence="4" id="KW-0611">Plant defense</keyword>
<keyword evidence="2" id="KW-0964">Secreted</keyword>
<evidence type="ECO:0000256" key="1">
    <source>
        <dbReference type="ARBA" id="ARBA00004613"/>
    </source>
</evidence>